<accession>A0A2S7I2G4</accession>
<sequence length="102" mass="11545">MKKLLYFLSLILVTTISAQNSKDAVLKVNGKPIAAKSIQKVDTTKVKIGKKVSKQKLDSTFDLTIYAVKEVYRRNPIVTLFFAIMVIIGMFKIFKNFGKTKE</sequence>
<keyword evidence="1" id="KW-0472">Membrane</keyword>
<dbReference type="Proteomes" id="UP000238565">
    <property type="component" value="Unassembled WGS sequence"/>
</dbReference>
<dbReference type="RefSeq" id="WP_104794276.1">
    <property type="nucleotide sequence ID" value="NZ_PTPZ01000008.1"/>
</dbReference>
<feature type="chain" id="PRO_5015497872" evidence="2">
    <location>
        <begin position="19"/>
        <end position="102"/>
    </location>
</feature>
<feature type="signal peptide" evidence="2">
    <location>
        <begin position="1"/>
        <end position="18"/>
    </location>
</feature>
<evidence type="ECO:0000313" key="4">
    <source>
        <dbReference type="Proteomes" id="UP000238565"/>
    </source>
</evidence>
<dbReference type="AlphaFoldDB" id="A0A2S7I2G4"/>
<dbReference type="EMBL" id="PTPZ01000008">
    <property type="protein sequence ID" value="PPZ90776.1"/>
    <property type="molecule type" value="Genomic_DNA"/>
</dbReference>
<evidence type="ECO:0000256" key="2">
    <source>
        <dbReference type="SAM" id="SignalP"/>
    </source>
</evidence>
<protein>
    <submittedName>
        <fullName evidence="3">Uncharacterized protein</fullName>
    </submittedName>
</protein>
<proteinExistence type="predicted"/>
<feature type="transmembrane region" description="Helical" evidence="1">
    <location>
        <begin position="77"/>
        <end position="94"/>
    </location>
</feature>
<organism evidence="3 4">
    <name type="scientific">Cloacibacterium normanense</name>
    <dbReference type="NCBI Taxonomy" id="237258"/>
    <lineage>
        <taxon>Bacteria</taxon>
        <taxon>Pseudomonadati</taxon>
        <taxon>Bacteroidota</taxon>
        <taxon>Flavobacteriia</taxon>
        <taxon>Flavobacteriales</taxon>
        <taxon>Weeksellaceae</taxon>
    </lineage>
</organism>
<evidence type="ECO:0000256" key="1">
    <source>
        <dbReference type="SAM" id="Phobius"/>
    </source>
</evidence>
<keyword evidence="2" id="KW-0732">Signal</keyword>
<reference evidence="3 4" key="1">
    <citation type="submission" date="2018-02" db="EMBL/GenBank/DDBJ databases">
        <title>Draft genome sequence of bacterial isolates from marine environment.</title>
        <authorList>
            <person name="Singh S.K."/>
            <person name="Hill R."/>
            <person name="Major S."/>
            <person name="Cai H."/>
            <person name="Li Y."/>
        </authorList>
    </citation>
    <scope>NUCLEOTIDE SEQUENCE [LARGE SCALE GENOMIC DNA]</scope>
    <source>
        <strain evidence="3 4">IMET F</strain>
    </source>
</reference>
<gene>
    <name evidence="3" type="ORF">C3729_11420</name>
</gene>
<name>A0A2S7I2G4_9FLAO</name>
<evidence type="ECO:0000313" key="3">
    <source>
        <dbReference type="EMBL" id="PPZ90776.1"/>
    </source>
</evidence>
<comment type="caution">
    <text evidence="3">The sequence shown here is derived from an EMBL/GenBank/DDBJ whole genome shotgun (WGS) entry which is preliminary data.</text>
</comment>
<keyword evidence="1" id="KW-1133">Transmembrane helix</keyword>
<keyword evidence="1" id="KW-0812">Transmembrane</keyword>